<dbReference type="InterPro" id="IPR001806">
    <property type="entry name" value="Small_GTPase"/>
</dbReference>
<evidence type="ECO:0000313" key="4">
    <source>
        <dbReference type="Proteomes" id="UP000271974"/>
    </source>
</evidence>
<dbReference type="OrthoDB" id="8830751at2759"/>
<dbReference type="SUPFAM" id="SSF52540">
    <property type="entry name" value="P-loop containing nucleoside triphosphate hydrolases"/>
    <property type="match status" value="1"/>
</dbReference>
<gene>
    <name evidence="3" type="ORF">EGW08_017782</name>
</gene>
<comment type="caution">
    <text evidence="3">The sequence shown here is derived from an EMBL/GenBank/DDBJ whole genome shotgun (WGS) entry which is preliminary data.</text>
</comment>
<dbReference type="GO" id="GO:0005525">
    <property type="term" value="F:GTP binding"/>
    <property type="evidence" value="ECO:0007669"/>
    <property type="project" value="UniProtKB-KW"/>
</dbReference>
<protein>
    <submittedName>
        <fullName evidence="3">Uncharacterized protein</fullName>
    </submittedName>
</protein>
<dbReference type="SMART" id="SM00173">
    <property type="entry name" value="RAS"/>
    <property type="match status" value="1"/>
</dbReference>
<accession>A0A3S1BTH7</accession>
<keyword evidence="1" id="KW-0547">Nucleotide-binding</keyword>
<dbReference type="InterPro" id="IPR003578">
    <property type="entry name" value="Small_GTPase_Rho"/>
</dbReference>
<dbReference type="GO" id="GO:0003924">
    <property type="term" value="F:GTPase activity"/>
    <property type="evidence" value="ECO:0007669"/>
    <property type="project" value="InterPro"/>
</dbReference>
<dbReference type="Pfam" id="PF00071">
    <property type="entry name" value="Ras"/>
    <property type="match status" value="1"/>
</dbReference>
<dbReference type="PROSITE" id="PS51420">
    <property type="entry name" value="RHO"/>
    <property type="match status" value="1"/>
</dbReference>
<dbReference type="Gene3D" id="3.40.50.300">
    <property type="entry name" value="P-loop containing nucleotide triphosphate hydrolases"/>
    <property type="match status" value="1"/>
</dbReference>
<keyword evidence="2" id="KW-0342">GTP-binding</keyword>
<dbReference type="GO" id="GO:0007264">
    <property type="term" value="P:small GTPase-mediated signal transduction"/>
    <property type="evidence" value="ECO:0007669"/>
    <property type="project" value="InterPro"/>
</dbReference>
<keyword evidence="4" id="KW-1185">Reference proteome</keyword>
<name>A0A3S1BTH7_ELYCH</name>
<reference evidence="3 4" key="1">
    <citation type="submission" date="2019-01" db="EMBL/GenBank/DDBJ databases">
        <title>A draft genome assembly of the solar-powered sea slug Elysia chlorotica.</title>
        <authorList>
            <person name="Cai H."/>
            <person name="Li Q."/>
            <person name="Fang X."/>
            <person name="Li J."/>
            <person name="Curtis N.E."/>
            <person name="Altenburger A."/>
            <person name="Shibata T."/>
            <person name="Feng M."/>
            <person name="Maeda T."/>
            <person name="Schwartz J.A."/>
            <person name="Shigenobu S."/>
            <person name="Lundholm N."/>
            <person name="Nishiyama T."/>
            <person name="Yang H."/>
            <person name="Hasebe M."/>
            <person name="Li S."/>
            <person name="Pierce S.K."/>
            <person name="Wang J."/>
        </authorList>
    </citation>
    <scope>NUCLEOTIDE SEQUENCE [LARGE SCALE GENOMIC DNA]</scope>
    <source>
        <strain evidence="3">EC2010</strain>
        <tissue evidence="3">Whole organism of an adult</tissue>
    </source>
</reference>
<dbReference type="Proteomes" id="UP000271974">
    <property type="component" value="Unassembled WGS sequence"/>
</dbReference>
<evidence type="ECO:0000256" key="1">
    <source>
        <dbReference type="ARBA" id="ARBA00022741"/>
    </source>
</evidence>
<organism evidence="3 4">
    <name type="scientific">Elysia chlorotica</name>
    <name type="common">Eastern emerald elysia</name>
    <name type="synonym">Sea slug</name>
    <dbReference type="NCBI Taxonomy" id="188477"/>
    <lineage>
        <taxon>Eukaryota</taxon>
        <taxon>Metazoa</taxon>
        <taxon>Spiralia</taxon>
        <taxon>Lophotrochozoa</taxon>
        <taxon>Mollusca</taxon>
        <taxon>Gastropoda</taxon>
        <taxon>Heterobranchia</taxon>
        <taxon>Euthyneura</taxon>
        <taxon>Panpulmonata</taxon>
        <taxon>Sacoglossa</taxon>
        <taxon>Placobranchoidea</taxon>
        <taxon>Plakobranchidae</taxon>
        <taxon>Elysia</taxon>
    </lineage>
</organism>
<dbReference type="PANTHER" id="PTHR24072">
    <property type="entry name" value="RHO FAMILY GTPASE"/>
    <property type="match status" value="1"/>
</dbReference>
<dbReference type="InterPro" id="IPR027417">
    <property type="entry name" value="P-loop_NTPase"/>
</dbReference>
<dbReference type="SMART" id="SM00175">
    <property type="entry name" value="RAB"/>
    <property type="match status" value="1"/>
</dbReference>
<dbReference type="CDD" id="cd00157">
    <property type="entry name" value="Rho"/>
    <property type="match status" value="1"/>
</dbReference>
<dbReference type="SMART" id="SM00174">
    <property type="entry name" value="RHO"/>
    <property type="match status" value="1"/>
</dbReference>
<dbReference type="PRINTS" id="PR00449">
    <property type="entry name" value="RASTRNSFRMNG"/>
</dbReference>
<dbReference type="STRING" id="188477.A0A3S1BTH7"/>
<evidence type="ECO:0000313" key="3">
    <source>
        <dbReference type="EMBL" id="RUS74444.1"/>
    </source>
</evidence>
<sequence>MLMCYVNNSFPGDCGDYVPTVFDNYEARLMVNHGDVTLKMWDMAGQDDPASFENARAKWFPEIRHHCPDVPVILIGNKMDLRHSPYTLEQLKVCPVTMEEGVSLAKKMGADGYLECSARTGKGIKNVFDHAVMLILDPKSVNKRMKKSREHRCVML</sequence>
<proteinExistence type="predicted"/>
<evidence type="ECO:0000256" key="2">
    <source>
        <dbReference type="ARBA" id="ARBA00023134"/>
    </source>
</evidence>
<dbReference type="AlphaFoldDB" id="A0A3S1BTH7"/>
<dbReference type="EMBL" id="RQTK01000830">
    <property type="protein sequence ID" value="RUS74444.1"/>
    <property type="molecule type" value="Genomic_DNA"/>
</dbReference>